<dbReference type="Proteomes" id="UP000006514">
    <property type="component" value="Unassembled WGS sequence"/>
</dbReference>
<dbReference type="PROSITE" id="PS00028">
    <property type="entry name" value="ZINC_FINGER_C2H2_1"/>
    <property type="match status" value="2"/>
</dbReference>
<keyword evidence="3" id="KW-0677">Repeat</keyword>
<dbReference type="InterPro" id="IPR036236">
    <property type="entry name" value="Znf_C2H2_sf"/>
</dbReference>
<dbReference type="InParanoid" id="J0D339"/>
<organism evidence="13 14">
    <name type="scientific">Auricularia subglabra (strain TFB-10046 / SS5)</name>
    <name type="common">White-rot fungus</name>
    <name type="synonym">Auricularia delicata (strain TFB10046)</name>
    <dbReference type="NCBI Taxonomy" id="717982"/>
    <lineage>
        <taxon>Eukaryota</taxon>
        <taxon>Fungi</taxon>
        <taxon>Dikarya</taxon>
        <taxon>Basidiomycota</taxon>
        <taxon>Agaricomycotina</taxon>
        <taxon>Agaricomycetes</taxon>
        <taxon>Auriculariales</taxon>
        <taxon>Auriculariaceae</taxon>
        <taxon>Auricularia</taxon>
    </lineage>
</organism>
<keyword evidence="4 9" id="KW-0863">Zinc-finger</keyword>
<feature type="compositionally biased region" description="Basic residues" evidence="11">
    <location>
        <begin position="552"/>
        <end position="561"/>
    </location>
</feature>
<evidence type="ECO:0000256" key="7">
    <source>
        <dbReference type="ARBA" id="ARBA00023163"/>
    </source>
</evidence>
<protein>
    <recommendedName>
        <fullName evidence="12">C2H2-type domain-containing protein</fullName>
    </recommendedName>
</protein>
<evidence type="ECO:0000256" key="1">
    <source>
        <dbReference type="ARBA" id="ARBA00004123"/>
    </source>
</evidence>
<dbReference type="Gene3D" id="3.30.160.60">
    <property type="entry name" value="Classic Zinc Finger"/>
    <property type="match status" value="2"/>
</dbReference>
<evidence type="ECO:0000313" key="13">
    <source>
        <dbReference type="EMBL" id="EJD44551.1"/>
    </source>
</evidence>
<gene>
    <name evidence="13" type="ORF">AURDEDRAFT_152091</name>
</gene>
<evidence type="ECO:0000256" key="8">
    <source>
        <dbReference type="ARBA" id="ARBA00023242"/>
    </source>
</evidence>
<dbReference type="FunFam" id="3.30.160.60:FF:000072">
    <property type="entry name" value="zinc finger protein 143 isoform X1"/>
    <property type="match status" value="1"/>
</dbReference>
<feature type="compositionally biased region" description="Acidic residues" evidence="11">
    <location>
        <begin position="376"/>
        <end position="391"/>
    </location>
</feature>
<evidence type="ECO:0000256" key="10">
    <source>
        <dbReference type="SAM" id="Coils"/>
    </source>
</evidence>
<dbReference type="InterPro" id="IPR013087">
    <property type="entry name" value="Znf_C2H2_type"/>
</dbReference>
<keyword evidence="6" id="KW-0805">Transcription regulation</keyword>
<dbReference type="GO" id="GO:0005634">
    <property type="term" value="C:nucleus"/>
    <property type="evidence" value="ECO:0007669"/>
    <property type="project" value="UniProtKB-SubCell"/>
</dbReference>
<dbReference type="PANTHER" id="PTHR46179:SF13">
    <property type="entry name" value="C2H2-TYPE DOMAIN-CONTAINING PROTEIN"/>
    <property type="match status" value="1"/>
</dbReference>
<dbReference type="GO" id="GO:0000981">
    <property type="term" value="F:DNA-binding transcription factor activity, RNA polymerase II-specific"/>
    <property type="evidence" value="ECO:0007669"/>
    <property type="project" value="UniProtKB-ARBA"/>
</dbReference>
<sequence>MPGEIEKHLCLWRRCAAPGPYDAAKALSEHVEDAHNVQPSQGERYFCKWEGCRCKRQIDGNKHRADHLITHTGYKPHSCPSPRCSATFHTAHSLNYHVSTRHDETKPKTGSPSKSPANKNKRAGDTKGASSGGERGHPAKRRRLSDGDEYGLSDRSRRVIRQFLTSTMTEASEGESDAATAASTPDPLSFQESGTSYDYDADRANTLLRNRLLDAEQKMKRMQAQIDSLVDERASDEHQDAMAATADNPLCRWNRCPSTGPYLDGKALYDHLFRKHCKDPVGVFICQWEGCATSVATPGQRCQILTWSLIAHTTYKPYICKEPDCSKSFTRNADLLLHLRKHELSNKDGQCDSGESCDASGSSSSTGDNESRSSNDVDESGSSNDEDEGSESDSRSDSEDGEACIPCLWKDCAASFTGDDAGAAELWEHLSSCHYPSSTCKWDACGMALPHPTYMSHVRTHLPEWYRPFVCNLLAAETKIYQLELKIEELQHRSPAAPTRSNASHSQPLKERHLPDWFYKPYSCDVHGGTHNEARDYLTALQICHAKFATKNKRTRHVKGKHEKDQPGGGVSVSVPDSPASRPADPDDGEEDGEDEEGDISLSLVFPSPPSARLSGDSSAPQTPSPVEEEQLDTRTTQEAMRDAVFSAMEWNTIVLRLDEMQAKVDAIQLAGTTFPSQCHLVKMYN</sequence>
<evidence type="ECO:0000256" key="9">
    <source>
        <dbReference type="PROSITE-ProRule" id="PRU00042"/>
    </source>
</evidence>
<feature type="compositionally biased region" description="Low complexity" evidence="11">
    <location>
        <begin position="572"/>
        <end position="583"/>
    </location>
</feature>
<dbReference type="OrthoDB" id="9439903at2759"/>
<dbReference type="GO" id="GO:0000978">
    <property type="term" value="F:RNA polymerase II cis-regulatory region sequence-specific DNA binding"/>
    <property type="evidence" value="ECO:0007669"/>
    <property type="project" value="UniProtKB-ARBA"/>
</dbReference>
<evidence type="ECO:0000256" key="11">
    <source>
        <dbReference type="SAM" id="MobiDB-lite"/>
    </source>
</evidence>
<feature type="coiled-coil region" evidence="10">
    <location>
        <begin position="205"/>
        <end position="239"/>
    </location>
</feature>
<keyword evidence="5" id="KW-0862">Zinc</keyword>
<feature type="region of interest" description="Disordered" evidence="11">
    <location>
        <begin position="98"/>
        <end position="153"/>
    </location>
</feature>
<name>J0D339_AURST</name>
<evidence type="ECO:0000256" key="6">
    <source>
        <dbReference type="ARBA" id="ARBA00023015"/>
    </source>
</evidence>
<evidence type="ECO:0000256" key="2">
    <source>
        <dbReference type="ARBA" id="ARBA00022723"/>
    </source>
</evidence>
<feature type="compositionally biased region" description="Polar residues" evidence="11">
    <location>
        <begin position="108"/>
        <end position="118"/>
    </location>
</feature>
<dbReference type="AlphaFoldDB" id="J0D339"/>
<evidence type="ECO:0000256" key="3">
    <source>
        <dbReference type="ARBA" id="ARBA00022737"/>
    </source>
</evidence>
<dbReference type="InterPro" id="IPR051061">
    <property type="entry name" value="Zinc_finger_trans_reg"/>
</dbReference>
<keyword evidence="10" id="KW-0175">Coiled coil</keyword>
<feature type="domain" description="C2H2-type" evidence="12">
    <location>
        <begin position="318"/>
        <end position="347"/>
    </location>
</feature>
<keyword evidence="7" id="KW-0804">Transcription</keyword>
<keyword evidence="8" id="KW-0539">Nucleus</keyword>
<dbReference type="SMART" id="SM00355">
    <property type="entry name" value="ZnF_C2H2"/>
    <property type="match status" value="5"/>
</dbReference>
<dbReference type="PANTHER" id="PTHR46179">
    <property type="entry name" value="ZINC FINGER PROTEIN"/>
    <property type="match status" value="1"/>
</dbReference>
<dbReference type="PROSITE" id="PS50157">
    <property type="entry name" value="ZINC_FINGER_C2H2_2"/>
    <property type="match status" value="3"/>
</dbReference>
<dbReference type="KEGG" id="adl:AURDEDRAFT_152091"/>
<proteinExistence type="predicted"/>
<feature type="region of interest" description="Disordered" evidence="11">
    <location>
        <begin position="552"/>
        <end position="636"/>
    </location>
</feature>
<feature type="region of interest" description="Disordered" evidence="11">
    <location>
        <begin position="168"/>
        <end position="197"/>
    </location>
</feature>
<feature type="compositionally biased region" description="Acidic residues" evidence="11">
    <location>
        <begin position="586"/>
        <end position="599"/>
    </location>
</feature>
<evidence type="ECO:0000259" key="12">
    <source>
        <dbReference type="PROSITE" id="PS50157"/>
    </source>
</evidence>
<dbReference type="EMBL" id="JH687770">
    <property type="protein sequence ID" value="EJD44551.1"/>
    <property type="molecule type" value="Genomic_DNA"/>
</dbReference>
<feature type="domain" description="C2H2-type" evidence="12">
    <location>
        <begin position="77"/>
        <end position="107"/>
    </location>
</feature>
<feature type="domain" description="C2H2-type" evidence="12">
    <location>
        <begin position="45"/>
        <end position="76"/>
    </location>
</feature>
<evidence type="ECO:0000256" key="5">
    <source>
        <dbReference type="ARBA" id="ARBA00022833"/>
    </source>
</evidence>
<keyword evidence="14" id="KW-1185">Reference proteome</keyword>
<reference evidence="14" key="1">
    <citation type="journal article" date="2012" name="Science">
        <title>The Paleozoic origin of enzymatic lignin decomposition reconstructed from 31 fungal genomes.</title>
        <authorList>
            <person name="Floudas D."/>
            <person name="Binder M."/>
            <person name="Riley R."/>
            <person name="Barry K."/>
            <person name="Blanchette R.A."/>
            <person name="Henrissat B."/>
            <person name="Martinez A.T."/>
            <person name="Otillar R."/>
            <person name="Spatafora J.W."/>
            <person name="Yadav J.S."/>
            <person name="Aerts A."/>
            <person name="Benoit I."/>
            <person name="Boyd A."/>
            <person name="Carlson A."/>
            <person name="Copeland A."/>
            <person name="Coutinho P.M."/>
            <person name="de Vries R.P."/>
            <person name="Ferreira P."/>
            <person name="Findley K."/>
            <person name="Foster B."/>
            <person name="Gaskell J."/>
            <person name="Glotzer D."/>
            <person name="Gorecki P."/>
            <person name="Heitman J."/>
            <person name="Hesse C."/>
            <person name="Hori C."/>
            <person name="Igarashi K."/>
            <person name="Jurgens J.A."/>
            <person name="Kallen N."/>
            <person name="Kersten P."/>
            <person name="Kohler A."/>
            <person name="Kuees U."/>
            <person name="Kumar T.K.A."/>
            <person name="Kuo A."/>
            <person name="LaButti K."/>
            <person name="Larrondo L.F."/>
            <person name="Lindquist E."/>
            <person name="Ling A."/>
            <person name="Lombard V."/>
            <person name="Lucas S."/>
            <person name="Lundell T."/>
            <person name="Martin R."/>
            <person name="McLaughlin D.J."/>
            <person name="Morgenstern I."/>
            <person name="Morin E."/>
            <person name="Murat C."/>
            <person name="Nagy L.G."/>
            <person name="Nolan M."/>
            <person name="Ohm R.A."/>
            <person name="Patyshakuliyeva A."/>
            <person name="Rokas A."/>
            <person name="Ruiz-Duenas F.J."/>
            <person name="Sabat G."/>
            <person name="Salamov A."/>
            <person name="Samejima M."/>
            <person name="Schmutz J."/>
            <person name="Slot J.C."/>
            <person name="St John F."/>
            <person name="Stenlid J."/>
            <person name="Sun H."/>
            <person name="Sun S."/>
            <person name="Syed K."/>
            <person name="Tsang A."/>
            <person name="Wiebenga A."/>
            <person name="Young D."/>
            <person name="Pisabarro A."/>
            <person name="Eastwood D.C."/>
            <person name="Martin F."/>
            <person name="Cullen D."/>
            <person name="Grigoriev I.V."/>
            <person name="Hibbett D.S."/>
        </authorList>
    </citation>
    <scope>NUCLEOTIDE SEQUENCE [LARGE SCALE GENOMIC DNA]</scope>
    <source>
        <strain evidence="14">TFB10046</strain>
    </source>
</reference>
<feature type="region of interest" description="Disordered" evidence="11">
    <location>
        <begin position="346"/>
        <end position="401"/>
    </location>
</feature>
<dbReference type="SUPFAM" id="SSF57667">
    <property type="entry name" value="beta-beta-alpha zinc fingers"/>
    <property type="match status" value="2"/>
</dbReference>
<dbReference type="GO" id="GO:0008270">
    <property type="term" value="F:zinc ion binding"/>
    <property type="evidence" value="ECO:0007669"/>
    <property type="project" value="UniProtKB-KW"/>
</dbReference>
<accession>J0D339</accession>
<feature type="compositionally biased region" description="Low complexity" evidence="11">
    <location>
        <begin position="352"/>
        <end position="368"/>
    </location>
</feature>
<evidence type="ECO:0000256" key="4">
    <source>
        <dbReference type="ARBA" id="ARBA00022771"/>
    </source>
</evidence>
<keyword evidence="2" id="KW-0479">Metal-binding</keyword>
<evidence type="ECO:0000313" key="14">
    <source>
        <dbReference type="Proteomes" id="UP000006514"/>
    </source>
</evidence>
<comment type="subcellular location">
    <subcellularLocation>
        <location evidence="1">Nucleus</location>
    </subcellularLocation>
</comment>